<dbReference type="EMBL" id="CM037614">
    <property type="protein sequence ID" value="KAH8017193.1"/>
    <property type="molecule type" value="Genomic_DNA"/>
</dbReference>
<proteinExistence type="predicted"/>
<sequence length="122" mass="13903">MATKRAGAKHKYTQTEEARGGGNNMHTEEDDHGEKEYTWKEESQRKKGWPGAPSCLLGDPWVLFTGSWIFSIKWWKGFKIKAPLVVMKAASYWSVFTLPAFLTYIGGTWLWVPWVPPLGILS</sequence>
<reference evidence="1" key="1">
    <citation type="submission" date="2021-08" db="EMBL/GenBank/DDBJ databases">
        <title>The first chromosome-level gecko genome reveals the dynamic sex chromosomes of Neotropical dwarf geckos (Sphaerodactylidae: Sphaerodactylus).</title>
        <authorList>
            <person name="Pinto B.J."/>
            <person name="Keating S.E."/>
            <person name="Gamble T."/>
        </authorList>
    </citation>
    <scope>NUCLEOTIDE SEQUENCE</scope>
    <source>
        <strain evidence="1">TG3544</strain>
    </source>
</reference>
<dbReference type="Proteomes" id="UP000827872">
    <property type="component" value="Linkage Group LG01"/>
</dbReference>
<organism evidence="1 2">
    <name type="scientific">Sphaerodactylus townsendi</name>
    <dbReference type="NCBI Taxonomy" id="933632"/>
    <lineage>
        <taxon>Eukaryota</taxon>
        <taxon>Metazoa</taxon>
        <taxon>Chordata</taxon>
        <taxon>Craniata</taxon>
        <taxon>Vertebrata</taxon>
        <taxon>Euteleostomi</taxon>
        <taxon>Lepidosauria</taxon>
        <taxon>Squamata</taxon>
        <taxon>Bifurcata</taxon>
        <taxon>Gekkota</taxon>
        <taxon>Sphaerodactylidae</taxon>
        <taxon>Sphaerodactylus</taxon>
    </lineage>
</organism>
<accession>A0ACB8GBW8</accession>
<keyword evidence="2" id="KW-1185">Reference proteome</keyword>
<protein>
    <submittedName>
        <fullName evidence="1">Uncharacterized protein</fullName>
    </submittedName>
</protein>
<name>A0ACB8GBW8_9SAUR</name>
<evidence type="ECO:0000313" key="2">
    <source>
        <dbReference type="Proteomes" id="UP000827872"/>
    </source>
</evidence>
<evidence type="ECO:0000313" key="1">
    <source>
        <dbReference type="EMBL" id="KAH8017193.1"/>
    </source>
</evidence>
<gene>
    <name evidence="1" type="ORF">K3G42_027045</name>
</gene>
<comment type="caution">
    <text evidence="1">The sequence shown here is derived from an EMBL/GenBank/DDBJ whole genome shotgun (WGS) entry which is preliminary data.</text>
</comment>